<proteinExistence type="predicted"/>
<feature type="transmembrane region" description="Helical" evidence="2">
    <location>
        <begin position="151"/>
        <end position="170"/>
    </location>
</feature>
<reference evidence="3" key="1">
    <citation type="journal article" date="2020" name="Nature">
        <title>Giant virus diversity and host interactions through global metagenomics.</title>
        <authorList>
            <person name="Schulz F."/>
            <person name="Roux S."/>
            <person name="Paez-Espino D."/>
            <person name="Jungbluth S."/>
            <person name="Walsh D.A."/>
            <person name="Denef V.J."/>
            <person name="McMahon K.D."/>
            <person name="Konstantinidis K.T."/>
            <person name="Eloe-Fadrosh E.A."/>
            <person name="Kyrpides N.C."/>
            <person name="Woyke T."/>
        </authorList>
    </citation>
    <scope>NUCLEOTIDE SEQUENCE</scope>
    <source>
        <strain evidence="3">GVMAG-M-3300025626-8</strain>
    </source>
</reference>
<evidence type="ECO:0000256" key="2">
    <source>
        <dbReference type="SAM" id="Phobius"/>
    </source>
</evidence>
<keyword evidence="2" id="KW-0812">Transmembrane</keyword>
<organism evidence="3">
    <name type="scientific">viral metagenome</name>
    <dbReference type="NCBI Taxonomy" id="1070528"/>
    <lineage>
        <taxon>unclassified sequences</taxon>
        <taxon>metagenomes</taxon>
        <taxon>organismal metagenomes</taxon>
    </lineage>
</organism>
<evidence type="ECO:0000313" key="3">
    <source>
        <dbReference type="EMBL" id="QHT98251.1"/>
    </source>
</evidence>
<feature type="transmembrane region" description="Helical" evidence="2">
    <location>
        <begin position="99"/>
        <end position="115"/>
    </location>
</feature>
<keyword evidence="2" id="KW-0472">Membrane</keyword>
<dbReference type="EMBL" id="MN740291">
    <property type="protein sequence ID" value="QHT98251.1"/>
    <property type="molecule type" value="Genomic_DNA"/>
</dbReference>
<keyword evidence="2" id="KW-1133">Transmembrane helix</keyword>
<dbReference type="AlphaFoldDB" id="A0A6C0IY48"/>
<feature type="compositionally biased region" description="Pro residues" evidence="1">
    <location>
        <begin position="16"/>
        <end position="40"/>
    </location>
</feature>
<evidence type="ECO:0000256" key="1">
    <source>
        <dbReference type="SAM" id="MobiDB-lite"/>
    </source>
</evidence>
<sequence>MKGQLVNTPAEKFPGGGPPPNLPPSNLPPPDLPPPNFPPPIPPPNLRGVGLVKDAAQVDLRGVGWKEIVLTRDDFERLNSRLKRPEIPLVTEEKYEKPIFVFLLPLLYFILVFKDDQMPELIEGLLKVFLFGLAVFFIMYDDTLKRMRVNITSRILIGFCFGGLLVAASTI</sequence>
<feature type="transmembrane region" description="Helical" evidence="2">
    <location>
        <begin position="121"/>
        <end position="139"/>
    </location>
</feature>
<protein>
    <submittedName>
        <fullName evidence="3">Uncharacterized protein</fullName>
    </submittedName>
</protein>
<accession>A0A6C0IY48</accession>
<feature type="region of interest" description="Disordered" evidence="1">
    <location>
        <begin position="1"/>
        <end position="40"/>
    </location>
</feature>
<name>A0A6C0IY48_9ZZZZ</name>